<reference evidence="1 2" key="1">
    <citation type="submission" date="2019-01" db="EMBL/GenBank/DDBJ databases">
        <authorList>
            <person name="Alioto T."/>
            <person name="Alioto T."/>
        </authorList>
    </citation>
    <scope>NUCLEOTIDE SEQUENCE [LARGE SCALE GENOMIC DNA]</scope>
</reference>
<protein>
    <submittedName>
        <fullName evidence="1">G patch domain and kow</fullName>
    </submittedName>
</protein>
<sequence length="95" mass="10632">MTIEDVLSPDTCVCLTDEGLVLEGLREDMLETLVSKVQGNRCWGHRLEEWDACWTGTENGAGLWCNCGERISWWSFTMMLSASTSAPVTQMKTDP</sequence>
<proteinExistence type="predicted"/>
<evidence type="ECO:0000313" key="1">
    <source>
        <dbReference type="EMBL" id="VFV24227.1"/>
    </source>
</evidence>
<dbReference type="EMBL" id="CAAGRJ010006184">
    <property type="protein sequence ID" value="VFV24227.1"/>
    <property type="molecule type" value="Genomic_DNA"/>
</dbReference>
<gene>
    <name evidence="1" type="ORF">LYPA_23C014974</name>
</gene>
<dbReference type="Proteomes" id="UP000386466">
    <property type="component" value="Unassembled WGS sequence"/>
</dbReference>
<evidence type="ECO:0000313" key="2">
    <source>
        <dbReference type="Proteomes" id="UP000386466"/>
    </source>
</evidence>
<keyword evidence="2" id="KW-1185">Reference proteome</keyword>
<accession>A0A485MVD1</accession>
<dbReference type="AlphaFoldDB" id="A0A485MVD1"/>
<name>A0A485MVD1_LYNPA</name>
<organism evidence="1 2">
    <name type="scientific">Lynx pardinus</name>
    <name type="common">Iberian lynx</name>
    <name type="synonym">Felis pardina</name>
    <dbReference type="NCBI Taxonomy" id="191816"/>
    <lineage>
        <taxon>Eukaryota</taxon>
        <taxon>Metazoa</taxon>
        <taxon>Chordata</taxon>
        <taxon>Craniata</taxon>
        <taxon>Vertebrata</taxon>
        <taxon>Euteleostomi</taxon>
        <taxon>Mammalia</taxon>
        <taxon>Eutheria</taxon>
        <taxon>Laurasiatheria</taxon>
        <taxon>Carnivora</taxon>
        <taxon>Feliformia</taxon>
        <taxon>Felidae</taxon>
        <taxon>Felinae</taxon>
        <taxon>Lynx</taxon>
    </lineage>
</organism>